<dbReference type="SUPFAM" id="SSF52833">
    <property type="entry name" value="Thioredoxin-like"/>
    <property type="match status" value="1"/>
</dbReference>
<dbReference type="GO" id="GO:0005507">
    <property type="term" value="F:copper ion binding"/>
    <property type="evidence" value="ECO:0007669"/>
    <property type="project" value="InterPro"/>
</dbReference>
<dbReference type="PROSITE" id="PS51352">
    <property type="entry name" value="THIOREDOXIN_2"/>
    <property type="match status" value="1"/>
</dbReference>
<keyword evidence="12" id="KW-1133">Transmembrane helix</keyword>
<feature type="disulfide bond" description="Redox-active" evidence="10">
    <location>
        <begin position="184"/>
        <end position="188"/>
    </location>
</feature>
<comment type="caution">
    <text evidence="14">The sequence shown here is derived from an EMBL/GenBank/DDBJ whole genome shotgun (WGS) entry which is preliminary data.</text>
</comment>
<dbReference type="GO" id="GO:0005743">
    <property type="term" value="C:mitochondrial inner membrane"/>
    <property type="evidence" value="ECO:0007669"/>
    <property type="project" value="UniProtKB-SubCell"/>
</dbReference>
<evidence type="ECO:0000259" key="13">
    <source>
        <dbReference type="PROSITE" id="PS51352"/>
    </source>
</evidence>
<keyword evidence="10" id="KW-1015">Disulfide bond</keyword>
<feature type="binding site" evidence="9">
    <location>
        <position position="188"/>
    </location>
    <ligand>
        <name>Cu cation</name>
        <dbReference type="ChEBI" id="CHEBI:23378"/>
    </ligand>
</feature>
<evidence type="ECO:0000313" key="14">
    <source>
        <dbReference type="EMBL" id="THF95648.1"/>
    </source>
</evidence>
<keyword evidence="6 8" id="KW-0496">Mitochondrion</keyword>
<dbReference type="InterPro" id="IPR013766">
    <property type="entry name" value="Thioredoxin_domain"/>
</dbReference>
<sequence length="315" mass="35019">MAGGNFLHRVISYVVNEVVVNGLANSPAFQRFAVRTSKRIEDLSIKAAQTKRELTEQVKDLSRNFEANSPTKGSPEGASGNGDESDQSQHTADQGKSVRGGPVSWLSFLLLVATGAGLIFYYDREKKRHIEEINTSSNAVKQGPSAGKAAIGGSFNLINHNGNAVTDRDFLGNWTVVYFGFTHCPDICPDELQKLADAVDKIKEKAGIEIVPVFISVDPERDTVEQVREYVKEFHPNLVGLTGNPDEIKKAARAFRVYYMKTEEEGSDYLVDHSIIMYLMDPNMDFLKFFGKNYDVDALTDGIIQEIKQYKKIKA</sequence>
<comment type="subcellular location">
    <subcellularLocation>
        <location evidence="1 8">Mitochondrion inner membrane</location>
    </subcellularLocation>
</comment>
<keyword evidence="3 9" id="KW-0479">Metal-binding</keyword>
<dbReference type="AlphaFoldDB" id="A0A4S4D0Q4"/>
<feature type="binding site" evidence="9">
    <location>
        <position position="184"/>
    </location>
    <ligand>
        <name>Cu cation</name>
        <dbReference type="ChEBI" id="CHEBI:23378"/>
    </ligand>
</feature>
<reference evidence="14 15" key="1">
    <citation type="journal article" date="2018" name="Proc. Natl. Acad. Sci. U.S.A.">
        <title>Draft genome sequence of Camellia sinensis var. sinensis provides insights into the evolution of the tea genome and tea quality.</title>
        <authorList>
            <person name="Wei C."/>
            <person name="Yang H."/>
            <person name="Wang S."/>
            <person name="Zhao J."/>
            <person name="Liu C."/>
            <person name="Gao L."/>
            <person name="Xia E."/>
            <person name="Lu Y."/>
            <person name="Tai Y."/>
            <person name="She G."/>
            <person name="Sun J."/>
            <person name="Cao H."/>
            <person name="Tong W."/>
            <person name="Gao Q."/>
            <person name="Li Y."/>
            <person name="Deng W."/>
            <person name="Jiang X."/>
            <person name="Wang W."/>
            <person name="Chen Q."/>
            <person name="Zhang S."/>
            <person name="Li H."/>
            <person name="Wu J."/>
            <person name="Wang P."/>
            <person name="Li P."/>
            <person name="Shi C."/>
            <person name="Zheng F."/>
            <person name="Jian J."/>
            <person name="Huang B."/>
            <person name="Shan D."/>
            <person name="Shi M."/>
            <person name="Fang C."/>
            <person name="Yue Y."/>
            <person name="Li F."/>
            <person name="Li D."/>
            <person name="Wei S."/>
            <person name="Han B."/>
            <person name="Jiang C."/>
            <person name="Yin Y."/>
            <person name="Xia T."/>
            <person name="Zhang Z."/>
            <person name="Bennetzen J.L."/>
            <person name="Zhao S."/>
            <person name="Wan X."/>
        </authorList>
    </citation>
    <scope>NUCLEOTIDE SEQUENCE [LARGE SCALE GENOMIC DNA]</scope>
    <source>
        <strain evidence="15">cv. Shuchazao</strain>
        <tissue evidence="14">Leaf</tissue>
    </source>
</reference>
<evidence type="ECO:0000256" key="2">
    <source>
        <dbReference type="ARBA" id="ARBA00010996"/>
    </source>
</evidence>
<dbReference type="Proteomes" id="UP000306102">
    <property type="component" value="Unassembled WGS sequence"/>
</dbReference>
<dbReference type="InterPro" id="IPR017276">
    <property type="entry name" value="Synth_of_cyt-c-oxidase_Sco1/2"/>
</dbReference>
<dbReference type="GO" id="GO:0016531">
    <property type="term" value="F:copper chaperone activity"/>
    <property type="evidence" value="ECO:0007669"/>
    <property type="project" value="InterPro"/>
</dbReference>
<comment type="similarity">
    <text evidence="2 8">Belongs to the SCO1/2 family.</text>
</comment>
<keyword evidence="4 8" id="KW-0999">Mitochondrion inner membrane</keyword>
<keyword evidence="12" id="KW-0812">Transmembrane</keyword>
<dbReference type="Pfam" id="PF02630">
    <property type="entry name" value="SCO1-SenC"/>
    <property type="match status" value="1"/>
</dbReference>
<dbReference type="EMBL" id="SDRB02013208">
    <property type="protein sequence ID" value="THF95648.1"/>
    <property type="molecule type" value="Genomic_DNA"/>
</dbReference>
<keyword evidence="15" id="KW-1185">Reference proteome</keyword>
<evidence type="ECO:0000256" key="6">
    <source>
        <dbReference type="ARBA" id="ARBA00023128"/>
    </source>
</evidence>
<evidence type="ECO:0000256" key="11">
    <source>
        <dbReference type="SAM" id="MobiDB-lite"/>
    </source>
</evidence>
<dbReference type="FunFam" id="3.40.30.10:FF:000013">
    <property type="entry name" value="Blast:Protein SCO1 homolog, mitochondrial"/>
    <property type="match status" value="1"/>
</dbReference>
<evidence type="ECO:0000256" key="5">
    <source>
        <dbReference type="ARBA" id="ARBA00023008"/>
    </source>
</evidence>
<gene>
    <name evidence="14" type="ORF">TEA_015258</name>
</gene>
<evidence type="ECO:0000256" key="3">
    <source>
        <dbReference type="ARBA" id="ARBA00022723"/>
    </source>
</evidence>
<feature type="domain" description="Thioredoxin" evidence="13">
    <location>
        <begin position="144"/>
        <end position="312"/>
    </location>
</feature>
<protein>
    <recommendedName>
        <fullName evidence="13">Thioredoxin domain-containing protein</fullName>
    </recommendedName>
</protein>
<name>A0A4S4D0Q4_CAMSN</name>
<evidence type="ECO:0000256" key="7">
    <source>
        <dbReference type="ARBA" id="ARBA00023136"/>
    </source>
</evidence>
<dbReference type="STRING" id="542762.A0A4S4D0Q4"/>
<feature type="binding site" evidence="9">
    <location>
        <position position="273"/>
    </location>
    <ligand>
        <name>Cu cation</name>
        <dbReference type="ChEBI" id="CHEBI:23378"/>
    </ligand>
</feature>
<dbReference type="CDD" id="cd02968">
    <property type="entry name" value="SCO"/>
    <property type="match status" value="1"/>
</dbReference>
<feature type="region of interest" description="Disordered" evidence="11">
    <location>
        <begin position="60"/>
        <end position="98"/>
    </location>
</feature>
<dbReference type="PIRSF" id="PIRSF037736">
    <property type="entry name" value="SCO1"/>
    <property type="match status" value="1"/>
</dbReference>
<dbReference type="PANTHER" id="PTHR12151">
    <property type="entry name" value="ELECTRON TRANSPORT PROTIN SCO1/SENC FAMILY MEMBER"/>
    <property type="match status" value="1"/>
</dbReference>
<evidence type="ECO:0000256" key="10">
    <source>
        <dbReference type="PIRSR" id="PIRSR603782-2"/>
    </source>
</evidence>
<dbReference type="GO" id="GO:0033617">
    <property type="term" value="P:mitochondrial respiratory chain complex IV assembly"/>
    <property type="evidence" value="ECO:0007669"/>
    <property type="project" value="TreeGrafter"/>
</dbReference>
<accession>A0A4S4D0Q4</accession>
<evidence type="ECO:0000256" key="8">
    <source>
        <dbReference type="PIRNR" id="PIRNR037736"/>
    </source>
</evidence>
<evidence type="ECO:0000256" key="12">
    <source>
        <dbReference type="SAM" id="Phobius"/>
    </source>
</evidence>
<evidence type="ECO:0000256" key="9">
    <source>
        <dbReference type="PIRSR" id="PIRSR037736-1"/>
    </source>
</evidence>
<dbReference type="GO" id="GO:0006878">
    <property type="term" value="P:intracellular copper ion homeostasis"/>
    <property type="evidence" value="ECO:0007669"/>
    <property type="project" value="UniProtKB-UniRule"/>
</dbReference>
<dbReference type="Gene3D" id="3.40.30.10">
    <property type="entry name" value="Glutaredoxin"/>
    <property type="match status" value="1"/>
</dbReference>
<dbReference type="InterPro" id="IPR003782">
    <property type="entry name" value="SCO1/SenC"/>
</dbReference>
<organism evidence="14 15">
    <name type="scientific">Camellia sinensis var. sinensis</name>
    <name type="common">China tea</name>
    <dbReference type="NCBI Taxonomy" id="542762"/>
    <lineage>
        <taxon>Eukaryota</taxon>
        <taxon>Viridiplantae</taxon>
        <taxon>Streptophyta</taxon>
        <taxon>Embryophyta</taxon>
        <taxon>Tracheophyta</taxon>
        <taxon>Spermatophyta</taxon>
        <taxon>Magnoliopsida</taxon>
        <taxon>eudicotyledons</taxon>
        <taxon>Gunneridae</taxon>
        <taxon>Pentapetalae</taxon>
        <taxon>asterids</taxon>
        <taxon>Ericales</taxon>
        <taxon>Theaceae</taxon>
        <taxon>Camellia</taxon>
    </lineage>
</organism>
<proteinExistence type="inferred from homology"/>
<evidence type="ECO:0000256" key="1">
    <source>
        <dbReference type="ARBA" id="ARBA00004273"/>
    </source>
</evidence>
<feature type="transmembrane region" description="Helical" evidence="12">
    <location>
        <begin position="103"/>
        <end position="122"/>
    </location>
</feature>
<evidence type="ECO:0000313" key="15">
    <source>
        <dbReference type="Proteomes" id="UP000306102"/>
    </source>
</evidence>
<keyword evidence="5 9" id="KW-0186">Copper</keyword>
<dbReference type="InterPro" id="IPR036249">
    <property type="entry name" value="Thioredoxin-like_sf"/>
</dbReference>
<evidence type="ECO:0000256" key="4">
    <source>
        <dbReference type="ARBA" id="ARBA00022792"/>
    </source>
</evidence>
<keyword evidence="7 12" id="KW-0472">Membrane</keyword>
<dbReference type="PANTHER" id="PTHR12151:SF5">
    <property type="entry name" value="AT19154P"/>
    <property type="match status" value="1"/>
</dbReference>